<name>A0A133PVL3_9BACT</name>
<organism evidence="1 2">
    <name type="scientific">Prevotella corporis</name>
    <dbReference type="NCBI Taxonomy" id="28128"/>
    <lineage>
        <taxon>Bacteria</taxon>
        <taxon>Pseudomonadati</taxon>
        <taxon>Bacteroidota</taxon>
        <taxon>Bacteroidia</taxon>
        <taxon>Bacteroidales</taxon>
        <taxon>Prevotellaceae</taxon>
        <taxon>Prevotella</taxon>
    </lineage>
</organism>
<keyword evidence="2" id="KW-1185">Reference proteome</keyword>
<evidence type="ECO:0000313" key="2">
    <source>
        <dbReference type="Proteomes" id="UP000070533"/>
    </source>
</evidence>
<dbReference type="Proteomes" id="UP000070533">
    <property type="component" value="Unassembled WGS sequence"/>
</dbReference>
<dbReference type="PATRIC" id="fig|28128.5.peg.2542"/>
<dbReference type="EMBL" id="LRQG01000222">
    <property type="protein sequence ID" value="KXA33403.1"/>
    <property type="molecule type" value="Genomic_DNA"/>
</dbReference>
<gene>
    <name evidence="1" type="ORF">HMPREF3226_02471</name>
</gene>
<protein>
    <submittedName>
        <fullName evidence="1">Uncharacterized protein</fullName>
    </submittedName>
</protein>
<proteinExistence type="predicted"/>
<reference evidence="2" key="1">
    <citation type="submission" date="2016-01" db="EMBL/GenBank/DDBJ databases">
        <authorList>
            <person name="Mitreva M."/>
            <person name="Pepin K.H."/>
            <person name="Mihindukulasuriya K.A."/>
            <person name="Fulton R."/>
            <person name="Fronick C."/>
            <person name="O'Laughlin M."/>
            <person name="Miner T."/>
            <person name="Herter B."/>
            <person name="Rosa B.A."/>
            <person name="Cordes M."/>
            <person name="Tomlinson C."/>
            <person name="Wollam A."/>
            <person name="Palsikar V.B."/>
            <person name="Mardis E.R."/>
            <person name="Wilson R.K."/>
        </authorList>
    </citation>
    <scope>NUCLEOTIDE SEQUENCE [LARGE SCALE GENOMIC DNA]</scope>
    <source>
        <strain evidence="2">MJR7716</strain>
    </source>
</reference>
<comment type="caution">
    <text evidence="1">The sequence shown here is derived from an EMBL/GenBank/DDBJ whole genome shotgun (WGS) entry which is preliminary data.</text>
</comment>
<dbReference type="AlphaFoldDB" id="A0A133PVL3"/>
<evidence type="ECO:0000313" key="1">
    <source>
        <dbReference type="EMBL" id="KXA33403.1"/>
    </source>
</evidence>
<sequence>MLIINNLQKDYTILKKRLYFFSKTIILFYRNDYSFCRNGYMFMVCFSIIWL</sequence>
<accession>A0A133PVL3</accession>